<dbReference type="Proteomes" id="UP000295217">
    <property type="component" value="Unassembled WGS sequence"/>
</dbReference>
<dbReference type="CDD" id="cd16917">
    <property type="entry name" value="HATPase_UhpB-NarQ-NarX-like"/>
    <property type="match status" value="1"/>
</dbReference>
<feature type="domain" description="Signal transduction histidine kinase subgroup 3 dimerisation and phosphoacceptor" evidence="11">
    <location>
        <begin position="261"/>
        <end position="326"/>
    </location>
</feature>
<reference evidence="12 13" key="1">
    <citation type="submission" date="2019-02" db="EMBL/GenBank/DDBJ databases">
        <title>Draft genome sequences of novel Actinobacteria.</title>
        <authorList>
            <person name="Sahin N."/>
            <person name="Ay H."/>
            <person name="Saygin H."/>
        </authorList>
    </citation>
    <scope>NUCLEOTIDE SEQUENCE [LARGE SCALE GENOMIC DNA]</scope>
    <source>
        <strain evidence="12 13">8K307</strain>
    </source>
</reference>
<keyword evidence="5" id="KW-0547">Nucleotide-binding</keyword>
<keyword evidence="8" id="KW-0902">Two-component regulatory system</keyword>
<sequence>MSSRVQGCSMRLASAISTSRTYGHPGRRRNAPPGDLRRPHRVDADPPQGRLAGSARGGNLAVPMYTTAGVRGSFATTRGSRALVDVAIVAVVLIGTLSQLSHGGIAPTRPGSTELDPLGVLLAACGAVPLLSWRRSPLGAFVATSAVSVLLAGFGYSVDLALGPTIALYLLTASRDRDAPWPGRITAIVVGLLVAYLGATAAAHQTFPGIELLHTGLAWTAAWFAGERTHLRREQLAEFRARAHRAERDAERERLLAVAEERARIARDLHDSAGHAINVIAVRAGAARLRHHDEPDRSLPALTAIEELARQTADDIDRIVATLRDSGPSDGVEAPTGLASLDTLIAHHTSAGLDVTLETTDAPGQLDRATDQAAYRILQEALTNAARHGAGSATIILESTATEVRLTVINPVADRDRHRPSGGHGLIGMQERATLLGGSFDAQRVDGAFRVHVRLPNGGRRT</sequence>
<evidence type="ECO:0000256" key="8">
    <source>
        <dbReference type="ARBA" id="ARBA00023012"/>
    </source>
</evidence>
<evidence type="ECO:0000313" key="12">
    <source>
        <dbReference type="EMBL" id="TDD68901.1"/>
    </source>
</evidence>
<keyword evidence="6 12" id="KW-0418">Kinase</keyword>
<gene>
    <name evidence="12" type="ORF">E1262_14235</name>
</gene>
<dbReference type="PANTHER" id="PTHR24421">
    <property type="entry name" value="NITRATE/NITRITE SENSOR PROTEIN NARX-RELATED"/>
    <property type="match status" value="1"/>
</dbReference>
<dbReference type="GO" id="GO:0016020">
    <property type="term" value="C:membrane"/>
    <property type="evidence" value="ECO:0007669"/>
    <property type="project" value="InterPro"/>
</dbReference>
<keyword evidence="13" id="KW-1185">Reference proteome</keyword>
<keyword evidence="4" id="KW-0808">Transferase</keyword>
<feature type="compositionally biased region" description="Basic and acidic residues" evidence="9">
    <location>
        <begin position="35"/>
        <end position="44"/>
    </location>
</feature>
<feature type="transmembrane region" description="Helical" evidence="10">
    <location>
        <begin position="82"/>
        <end position="100"/>
    </location>
</feature>
<evidence type="ECO:0000256" key="2">
    <source>
        <dbReference type="ARBA" id="ARBA00012438"/>
    </source>
</evidence>
<evidence type="ECO:0000256" key="6">
    <source>
        <dbReference type="ARBA" id="ARBA00022777"/>
    </source>
</evidence>
<dbReference type="Pfam" id="PF07730">
    <property type="entry name" value="HisKA_3"/>
    <property type="match status" value="1"/>
</dbReference>
<dbReference type="EC" id="2.7.13.3" evidence="2"/>
<evidence type="ECO:0000256" key="7">
    <source>
        <dbReference type="ARBA" id="ARBA00022840"/>
    </source>
</evidence>
<feature type="transmembrane region" description="Helical" evidence="10">
    <location>
        <begin position="183"/>
        <end position="203"/>
    </location>
</feature>
<organism evidence="12 13">
    <name type="scientific">Jiangella aurantiaca</name>
    <dbReference type="NCBI Taxonomy" id="2530373"/>
    <lineage>
        <taxon>Bacteria</taxon>
        <taxon>Bacillati</taxon>
        <taxon>Actinomycetota</taxon>
        <taxon>Actinomycetes</taxon>
        <taxon>Jiangellales</taxon>
        <taxon>Jiangellaceae</taxon>
        <taxon>Jiangella</taxon>
    </lineage>
</organism>
<evidence type="ECO:0000256" key="10">
    <source>
        <dbReference type="SAM" id="Phobius"/>
    </source>
</evidence>
<evidence type="ECO:0000313" key="13">
    <source>
        <dbReference type="Proteomes" id="UP000295217"/>
    </source>
</evidence>
<proteinExistence type="predicted"/>
<name>A0A4R5A9X3_9ACTN</name>
<dbReference type="Gene3D" id="1.20.5.1930">
    <property type="match status" value="1"/>
</dbReference>
<dbReference type="GO" id="GO:0005524">
    <property type="term" value="F:ATP binding"/>
    <property type="evidence" value="ECO:0007669"/>
    <property type="project" value="UniProtKB-KW"/>
</dbReference>
<dbReference type="GO" id="GO:0000155">
    <property type="term" value="F:phosphorelay sensor kinase activity"/>
    <property type="evidence" value="ECO:0007669"/>
    <property type="project" value="InterPro"/>
</dbReference>
<dbReference type="Gene3D" id="3.30.565.10">
    <property type="entry name" value="Histidine kinase-like ATPase, C-terminal domain"/>
    <property type="match status" value="1"/>
</dbReference>
<evidence type="ECO:0000256" key="1">
    <source>
        <dbReference type="ARBA" id="ARBA00000085"/>
    </source>
</evidence>
<protein>
    <recommendedName>
        <fullName evidence="2">histidine kinase</fullName>
        <ecNumber evidence="2">2.7.13.3</ecNumber>
    </recommendedName>
</protein>
<accession>A0A4R5A9X3</accession>
<dbReference type="InterPro" id="IPR050482">
    <property type="entry name" value="Sensor_HK_TwoCompSys"/>
</dbReference>
<evidence type="ECO:0000256" key="5">
    <source>
        <dbReference type="ARBA" id="ARBA00022741"/>
    </source>
</evidence>
<keyword evidence="10" id="KW-0812">Transmembrane</keyword>
<evidence type="ECO:0000256" key="3">
    <source>
        <dbReference type="ARBA" id="ARBA00022553"/>
    </source>
</evidence>
<keyword evidence="3" id="KW-0597">Phosphoprotein</keyword>
<feature type="region of interest" description="Disordered" evidence="9">
    <location>
        <begin position="16"/>
        <end position="57"/>
    </location>
</feature>
<evidence type="ECO:0000256" key="9">
    <source>
        <dbReference type="SAM" id="MobiDB-lite"/>
    </source>
</evidence>
<evidence type="ECO:0000256" key="4">
    <source>
        <dbReference type="ARBA" id="ARBA00022679"/>
    </source>
</evidence>
<dbReference type="EMBL" id="SMLB01000017">
    <property type="protein sequence ID" value="TDD68901.1"/>
    <property type="molecule type" value="Genomic_DNA"/>
</dbReference>
<dbReference type="InterPro" id="IPR011712">
    <property type="entry name" value="Sig_transdc_His_kin_sub3_dim/P"/>
</dbReference>
<dbReference type="OrthoDB" id="227596at2"/>
<feature type="transmembrane region" description="Helical" evidence="10">
    <location>
        <begin position="138"/>
        <end position="171"/>
    </location>
</feature>
<keyword evidence="10" id="KW-0472">Membrane</keyword>
<comment type="catalytic activity">
    <reaction evidence="1">
        <text>ATP + protein L-histidine = ADP + protein N-phospho-L-histidine.</text>
        <dbReference type="EC" id="2.7.13.3"/>
    </reaction>
</comment>
<comment type="caution">
    <text evidence="12">The sequence shown here is derived from an EMBL/GenBank/DDBJ whole genome shotgun (WGS) entry which is preliminary data.</text>
</comment>
<dbReference type="PANTHER" id="PTHR24421:SF10">
    <property type="entry name" value="NITRATE_NITRITE SENSOR PROTEIN NARQ"/>
    <property type="match status" value="1"/>
</dbReference>
<dbReference type="SUPFAM" id="SSF55874">
    <property type="entry name" value="ATPase domain of HSP90 chaperone/DNA topoisomerase II/histidine kinase"/>
    <property type="match status" value="1"/>
</dbReference>
<dbReference type="AlphaFoldDB" id="A0A4R5A9X3"/>
<dbReference type="GO" id="GO:0046983">
    <property type="term" value="F:protein dimerization activity"/>
    <property type="evidence" value="ECO:0007669"/>
    <property type="project" value="InterPro"/>
</dbReference>
<dbReference type="InterPro" id="IPR036890">
    <property type="entry name" value="HATPase_C_sf"/>
</dbReference>
<keyword evidence="7" id="KW-0067">ATP-binding</keyword>
<keyword evidence="10" id="KW-1133">Transmembrane helix</keyword>
<evidence type="ECO:0000259" key="11">
    <source>
        <dbReference type="Pfam" id="PF07730"/>
    </source>
</evidence>